<evidence type="ECO:0000256" key="11">
    <source>
        <dbReference type="SAM" id="Phobius"/>
    </source>
</evidence>
<dbReference type="SUPFAM" id="SSF47384">
    <property type="entry name" value="Homodimeric domain of signal transducing histidine kinase"/>
    <property type="match status" value="1"/>
</dbReference>
<dbReference type="PANTHER" id="PTHR45436:SF15">
    <property type="entry name" value="SENSOR HISTIDINE KINASE CUSS"/>
    <property type="match status" value="1"/>
</dbReference>
<keyword evidence="7 13" id="KW-0418">Kinase</keyword>
<comment type="caution">
    <text evidence="13">The sequence shown here is derived from an EMBL/GenBank/DDBJ whole genome shotgun (WGS) entry which is preliminary data.</text>
</comment>
<organism evidence="13 14">
    <name type="scientific">Burkholderia stagnalis</name>
    <dbReference type="NCBI Taxonomy" id="1503054"/>
    <lineage>
        <taxon>Bacteria</taxon>
        <taxon>Pseudomonadati</taxon>
        <taxon>Pseudomonadota</taxon>
        <taxon>Betaproteobacteria</taxon>
        <taxon>Burkholderiales</taxon>
        <taxon>Burkholderiaceae</taxon>
        <taxon>Burkholderia</taxon>
        <taxon>Burkholderia cepacia complex</taxon>
    </lineage>
</organism>
<dbReference type="CDD" id="cd00082">
    <property type="entry name" value="HisKA"/>
    <property type="match status" value="1"/>
</dbReference>
<protein>
    <recommendedName>
        <fullName evidence="3">histidine kinase</fullName>
        <ecNumber evidence="3">2.7.13.3</ecNumber>
    </recommendedName>
</protein>
<sequence length="470" mass="51571">MKAIRHWLARLPLLRLLCQPSLFRRLLLWQAASVLVLYSLVTVGLLWRSQAPQGGTLARELSMIAGAGARFASLDTRPEQVQAVVRHLQEVVAAQGITVKSHEFAIQIWRRDGTLLARDVLADTLPLTRPSSAPVETRTRQGNWYWLGAWSPDRQIWAVVGLSQAFYERNNAELAHVFLSALLILHAMLLCGLWLATRMGLKPLASLSERIRQRPADDPSPLARQRDDPLELAPIIAALDAQAARVARLRSAERRFFADAAHELRTPLAVISAQVHVLAQERDPARLAQLQAALQRGVQRSAQVLTSVLTLARLDALERVPRKLAVDVPALLQARIAEYAPLAIAKELDLGLKPTPACRIEADEDLLISALDNLIANAVHYVPAGGTVSLGCRQLEACTEIFVEDNGRGIDPDERERIFNRFERGRSAAHTSGSGLGLPIARDVARLHGGDLLLTCPATGGCCFVMRLPG</sequence>
<evidence type="ECO:0000256" key="3">
    <source>
        <dbReference type="ARBA" id="ARBA00012438"/>
    </source>
</evidence>
<dbReference type="PROSITE" id="PS50109">
    <property type="entry name" value="HIS_KIN"/>
    <property type="match status" value="1"/>
</dbReference>
<keyword evidence="10 11" id="KW-0472">Membrane</keyword>
<feature type="transmembrane region" description="Helical" evidence="11">
    <location>
        <begin position="26"/>
        <end position="47"/>
    </location>
</feature>
<proteinExistence type="predicted"/>
<dbReference type="InterPro" id="IPR005467">
    <property type="entry name" value="His_kinase_dom"/>
</dbReference>
<dbReference type="InterPro" id="IPR004358">
    <property type="entry name" value="Sig_transdc_His_kin-like_C"/>
</dbReference>
<dbReference type="EC" id="2.7.13.3" evidence="3"/>
<dbReference type="InterPro" id="IPR036890">
    <property type="entry name" value="HATPase_C_sf"/>
</dbReference>
<dbReference type="Gene3D" id="3.30.565.10">
    <property type="entry name" value="Histidine kinase-like ATPase, C-terminal domain"/>
    <property type="match status" value="1"/>
</dbReference>
<gene>
    <name evidence="13" type="ORF">F7R25_23255</name>
</gene>
<dbReference type="GO" id="GO:0005886">
    <property type="term" value="C:plasma membrane"/>
    <property type="evidence" value="ECO:0007669"/>
    <property type="project" value="TreeGrafter"/>
</dbReference>
<dbReference type="SMART" id="SM00387">
    <property type="entry name" value="HATPase_c"/>
    <property type="match status" value="1"/>
</dbReference>
<dbReference type="RefSeq" id="WP_059885337.1">
    <property type="nucleotide sequence ID" value="NZ_CABVPM010000033.1"/>
</dbReference>
<keyword evidence="8 11" id="KW-1133">Transmembrane helix</keyword>
<evidence type="ECO:0000256" key="1">
    <source>
        <dbReference type="ARBA" id="ARBA00000085"/>
    </source>
</evidence>
<name>A0A6L3MSW4_9BURK</name>
<feature type="domain" description="Histidine kinase" evidence="12">
    <location>
        <begin position="259"/>
        <end position="470"/>
    </location>
</feature>
<feature type="transmembrane region" description="Helical" evidence="11">
    <location>
        <begin position="174"/>
        <end position="196"/>
    </location>
</feature>
<comment type="catalytic activity">
    <reaction evidence="1">
        <text>ATP + protein L-histidine = ADP + protein N-phospho-L-histidine.</text>
        <dbReference type="EC" id="2.7.13.3"/>
    </reaction>
</comment>
<evidence type="ECO:0000313" key="14">
    <source>
        <dbReference type="Proteomes" id="UP000473470"/>
    </source>
</evidence>
<evidence type="ECO:0000256" key="7">
    <source>
        <dbReference type="ARBA" id="ARBA00022777"/>
    </source>
</evidence>
<dbReference type="InterPro" id="IPR003661">
    <property type="entry name" value="HisK_dim/P_dom"/>
</dbReference>
<dbReference type="AlphaFoldDB" id="A0A6L3MSW4"/>
<dbReference type="PRINTS" id="PR00344">
    <property type="entry name" value="BCTRLSENSOR"/>
</dbReference>
<dbReference type="SMART" id="SM00388">
    <property type="entry name" value="HisKA"/>
    <property type="match status" value="1"/>
</dbReference>
<evidence type="ECO:0000256" key="5">
    <source>
        <dbReference type="ARBA" id="ARBA00022679"/>
    </source>
</evidence>
<keyword evidence="6 11" id="KW-0812">Transmembrane</keyword>
<reference evidence="13 14" key="1">
    <citation type="submission" date="2019-09" db="EMBL/GenBank/DDBJ databases">
        <title>Draft genome sequences of 48 bacterial type strains from the CCUG.</title>
        <authorList>
            <person name="Tunovic T."/>
            <person name="Pineiro-Iglesias B."/>
            <person name="Unosson C."/>
            <person name="Inganas E."/>
            <person name="Ohlen M."/>
            <person name="Cardew S."/>
            <person name="Jensie-Markopoulos S."/>
            <person name="Salva-Serra F."/>
            <person name="Jaen-Luchoro D."/>
            <person name="Karlsson R."/>
            <person name="Svensson-Stadler L."/>
            <person name="Chun J."/>
            <person name="Moore E."/>
        </authorList>
    </citation>
    <scope>NUCLEOTIDE SEQUENCE [LARGE SCALE GENOMIC DNA]</scope>
    <source>
        <strain evidence="13 14">CCUG 65686</strain>
    </source>
</reference>
<evidence type="ECO:0000256" key="9">
    <source>
        <dbReference type="ARBA" id="ARBA00023012"/>
    </source>
</evidence>
<dbReference type="SUPFAM" id="SSF55874">
    <property type="entry name" value="ATPase domain of HSP90 chaperone/DNA topoisomerase II/histidine kinase"/>
    <property type="match status" value="1"/>
</dbReference>
<dbReference type="InterPro" id="IPR003594">
    <property type="entry name" value="HATPase_dom"/>
</dbReference>
<evidence type="ECO:0000313" key="13">
    <source>
        <dbReference type="EMBL" id="KAB0635352.1"/>
    </source>
</evidence>
<dbReference type="Pfam" id="PF02518">
    <property type="entry name" value="HATPase_c"/>
    <property type="match status" value="1"/>
</dbReference>
<evidence type="ECO:0000256" key="10">
    <source>
        <dbReference type="ARBA" id="ARBA00023136"/>
    </source>
</evidence>
<dbReference type="EMBL" id="VZOK01000039">
    <property type="protein sequence ID" value="KAB0635352.1"/>
    <property type="molecule type" value="Genomic_DNA"/>
</dbReference>
<dbReference type="PANTHER" id="PTHR45436">
    <property type="entry name" value="SENSOR HISTIDINE KINASE YKOH"/>
    <property type="match status" value="1"/>
</dbReference>
<evidence type="ECO:0000259" key="12">
    <source>
        <dbReference type="PROSITE" id="PS50109"/>
    </source>
</evidence>
<evidence type="ECO:0000256" key="2">
    <source>
        <dbReference type="ARBA" id="ARBA00004141"/>
    </source>
</evidence>
<accession>A0A6L3MSW4</accession>
<keyword evidence="4" id="KW-0597">Phosphoprotein</keyword>
<dbReference type="InterPro" id="IPR050428">
    <property type="entry name" value="TCS_sensor_his_kinase"/>
</dbReference>
<comment type="subcellular location">
    <subcellularLocation>
        <location evidence="2">Membrane</location>
        <topology evidence="2">Multi-pass membrane protein</topology>
    </subcellularLocation>
</comment>
<dbReference type="InterPro" id="IPR036097">
    <property type="entry name" value="HisK_dim/P_sf"/>
</dbReference>
<dbReference type="CDD" id="cd00075">
    <property type="entry name" value="HATPase"/>
    <property type="match status" value="1"/>
</dbReference>
<evidence type="ECO:0000256" key="8">
    <source>
        <dbReference type="ARBA" id="ARBA00022989"/>
    </source>
</evidence>
<dbReference type="Proteomes" id="UP000473470">
    <property type="component" value="Unassembled WGS sequence"/>
</dbReference>
<evidence type="ECO:0000256" key="6">
    <source>
        <dbReference type="ARBA" id="ARBA00022692"/>
    </source>
</evidence>
<keyword evidence="9" id="KW-0902">Two-component regulatory system</keyword>
<dbReference type="GO" id="GO:0000155">
    <property type="term" value="F:phosphorelay sensor kinase activity"/>
    <property type="evidence" value="ECO:0007669"/>
    <property type="project" value="InterPro"/>
</dbReference>
<dbReference type="Pfam" id="PF00512">
    <property type="entry name" value="HisKA"/>
    <property type="match status" value="1"/>
</dbReference>
<dbReference type="Gene3D" id="1.10.287.130">
    <property type="match status" value="1"/>
</dbReference>
<evidence type="ECO:0000256" key="4">
    <source>
        <dbReference type="ARBA" id="ARBA00022553"/>
    </source>
</evidence>
<keyword evidence="5" id="KW-0808">Transferase</keyword>